<sequence>MLFLRLPWVVGQAGLGYSFLIITMASIITIITSMSMAAICTNGEVRGGGTYYMISRSLGPEFGGAIGLVFSVANAVGAALYTVGYAETITALIKYEANYYMLDGAAGDIRIHATIAVSLLVLIGLVGADWEAKAQMVLMAILTVAWANFFIGTFLRPSAVQVSQGFLGWSTSLLSENFFPDFREGHNFFTIFAIYFPSATGILAGANISGDLADPQTAIPKGTFLSILTTTIIYALTCLASGSSVLRDANGVVELATNASLRHQISNCTLAPNGVCPYGLQNDRQTMQLLSIYGPIIYAGIFAATLSSALASLVSAPKIFQALAKDRLFPKIHMFAREYGRSKEPWLAYGGAYILSVACIMMGNLDYIAPIISNFFLGTYCLINFATFHASWAESPGFRPSFKYYNLWVSLLGSIFTLIIMFFMSYVTALLTVVIVGLLVYYMYQRKPDVNWGSSNQAKTYKDALGKVLELNSVAEHVKNYRPQIMVLTGNPRARPALVDFGSSITKNLSLMVCGHVLKGMHHQRTRVALSRQAYQFLNRRRVKAFYTLVENNSFSRGAYNLTQLSGIGKLRPNMVLMGYKSNWQTCPPEEVEEYFNIIHTTFDLHLSLGILRLQEGFDCSEYLELAAESEFLETNGKAIPRNVSSAQLSQVLKPTASWLTMFAAFTAAGVAGGSSRNSSPPSTPQPERVPLKGGKAVFFAGEKTTLQVPAALMSAAASLQDLSDSPRIPKEVLLSANQFQKKQKRGTVDVWWLYDDGGLTMLIPYLLTTRSQWSKCKLRVFALANKKDELDREQRNMAALLNKFRIDYSDVRVLADVAQPAQESTQRMFDSLTAKWMINTSDPSQLGIRDSEISALKLKTNRQLRLRELLLEHSRDASLIVMTLPMPIKDTCPAPLFMAWLEMLTRDMPPVLLIRGNQTNVLTFYS</sequence>
<proteinExistence type="predicted"/>
<dbReference type="Pfam" id="PF00324">
    <property type="entry name" value="AA_permease"/>
    <property type="match status" value="1"/>
</dbReference>
<feature type="transmembrane region" description="Helical" evidence="5">
    <location>
        <begin position="222"/>
        <end position="242"/>
    </location>
</feature>
<dbReference type="InterPro" id="IPR004841">
    <property type="entry name" value="AA-permease/SLC12A_dom"/>
</dbReference>
<feature type="transmembrane region" description="Helical" evidence="5">
    <location>
        <begin position="346"/>
        <end position="365"/>
    </location>
</feature>
<dbReference type="Pfam" id="PF03522">
    <property type="entry name" value="SLC12"/>
    <property type="match status" value="1"/>
</dbReference>
<dbReference type="PANTHER" id="PTHR11827">
    <property type="entry name" value="SOLUTE CARRIER FAMILY 12, CATION COTRANSPORTERS"/>
    <property type="match status" value="1"/>
</dbReference>
<reference evidence="8 9" key="1">
    <citation type="submission" date="2022-01" db="EMBL/GenBank/DDBJ databases">
        <title>A chromosomal length assembly of Cordylochernes scorpioides.</title>
        <authorList>
            <person name="Zeh D."/>
            <person name="Zeh J."/>
        </authorList>
    </citation>
    <scope>NUCLEOTIDE SEQUENCE [LARGE SCALE GENOMIC DNA]</scope>
    <source>
        <strain evidence="8">IN4F17</strain>
        <tissue evidence="8">Whole Body</tissue>
    </source>
</reference>
<evidence type="ECO:0000256" key="2">
    <source>
        <dbReference type="ARBA" id="ARBA00022692"/>
    </source>
</evidence>
<evidence type="ECO:0000256" key="5">
    <source>
        <dbReference type="SAM" id="Phobius"/>
    </source>
</evidence>
<feature type="transmembrane region" description="Helical" evidence="5">
    <location>
        <begin position="404"/>
        <end position="420"/>
    </location>
</feature>
<organism evidence="8 9">
    <name type="scientific">Cordylochernes scorpioides</name>
    <dbReference type="NCBI Taxonomy" id="51811"/>
    <lineage>
        <taxon>Eukaryota</taxon>
        <taxon>Metazoa</taxon>
        <taxon>Ecdysozoa</taxon>
        <taxon>Arthropoda</taxon>
        <taxon>Chelicerata</taxon>
        <taxon>Arachnida</taxon>
        <taxon>Pseudoscorpiones</taxon>
        <taxon>Cheliferoidea</taxon>
        <taxon>Chernetidae</taxon>
        <taxon>Cordylochernes</taxon>
    </lineage>
</organism>
<feature type="domain" description="SLC12A transporter C-terminal" evidence="7">
    <location>
        <begin position="495"/>
        <end position="927"/>
    </location>
</feature>
<dbReference type="NCBIfam" id="TIGR00930">
    <property type="entry name" value="2a30"/>
    <property type="match status" value="1"/>
</dbReference>
<dbReference type="InterPro" id="IPR004842">
    <property type="entry name" value="SLC12A_fam"/>
</dbReference>
<keyword evidence="3 5" id="KW-1133">Transmembrane helix</keyword>
<dbReference type="Proteomes" id="UP001235939">
    <property type="component" value="Chromosome 09"/>
</dbReference>
<feature type="transmembrane region" description="Helical" evidence="5">
    <location>
        <begin position="188"/>
        <end position="210"/>
    </location>
</feature>
<evidence type="ECO:0000259" key="7">
    <source>
        <dbReference type="Pfam" id="PF03522"/>
    </source>
</evidence>
<keyword evidence="4 5" id="KW-0472">Membrane</keyword>
<feature type="transmembrane region" description="Helical" evidence="5">
    <location>
        <begin position="15"/>
        <end position="41"/>
    </location>
</feature>
<dbReference type="Gene3D" id="1.20.1740.10">
    <property type="entry name" value="Amino acid/polyamine transporter I"/>
    <property type="match status" value="1"/>
</dbReference>
<evidence type="ECO:0000313" key="8">
    <source>
        <dbReference type="EMBL" id="UYV72507.1"/>
    </source>
</evidence>
<comment type="subcellular location">
    <subcellularLocation>
        <location evidence="1">Membrane</location>
        <topology evidence="1">Multi-pass membrane protein</topology>
    </subcellularLocation>
</comment>
<keyword evidence="2 5" id="KW-0812">Transmembrane</keyword>
<feature type="transmembrane region" description="Helical" evidence="5">
    <location>
        <begin position="137"/>
        <end position="155"/>
    </location>
</feature>
<dbReference type="InterPro" id="IPR018491">
    <property type="entry name" value="SLC12_C"/>
</dbReference>
<dbReference type="PANTHER" id="PTHR11827:SF103">
    <property type="entry name" value="SODIUM CHLORIDE COTRANSPORTER 69, ISOFORM E"/>
    <property type="match status" value="1"/>
</dbReference>
<dbReference type="EMBL" id="CP092871">
    <property type="protein sequence ID" value="UYV72507.1"/>
    <property type="molecule type" value="Genomic_DNA"/>
</dbReference>
<evidence type="ECO:0000256" key="3">
    <source>
        <dbReference type="ARBA" id="ARBA00022989"/>
    </source>
</evidence>
<feature type="transmembrane region" description="Helical" evidence="5">
    <location>
        <begin position="62"/>
        <end position="83"/>
    </location>
</feature>
<evidence type="ECO:0000256" key="4">
    <source>
        <dbReference type="ARBA" id="ARBA00023136"/>
    </source>
</evidence>
<accession>A0ABY6KUL2</accession>
<evidence type="ECO:0000313" key="9">
    <source>
        <dbReference type="Proteomes" id="UP001235939"/>
    </source>
</evidence>
<feature type="transmembrane region" description="Helical" evidence="5">
    <location>
        <begin position="296"/>
        <end position="316"/>
    </location>
</feature>
<feature type="transmembrane region" description="Helical" evidence="5">
    <location>
        <begin position="109"/>
        <end position="130"/>
    </location>
</feature>
<keyword evidence="9" id="KW-1185">Reference proteome</keyword>
<name>A0ABY6KUL2_9ARAC</name>
<evidence type="ECO:0000256" key="1">
    <source>
        <dbReference type="ARBA" id="ARBA00004141"/>
    </source>
</evidence>
<feature type="transmembrane region" description="Helical" evidence="5">
    <location>
        <begin position="371"/>
        <end position="392"/>
    </location>
</feature>
<protein>
    <submittedName>
        <fullName evidence="8">SLC12A1</fullName>
    </submittedName>
</protein>
<evidence type="ECO:0000259" key="6">
    <source>
        <dbReference type="Pfam" id="PF00324"/>
    </source>
</evidence>
<gene>
    <name evidence="8" type="ORF">LAZ67_9003455</name>
</gene>
<feature type="domain" description="Amino acid permease/ SLC12A" evidence="6">
    <location>
        <begin position="1"/>
        <end position="485"/>
    </location>
</feature>